<evidence type="ECO:0000313" key="3">
    <source>
        <dbReference type="Proteomes" id="UP000051906"/>
    </source>
</evidence>
<accession>A0A0R2M352</accession>
<feature type="chain" id="PRO_5006420413" evidence="1">
    <location>
        <begin position="28"/>
        <end position="363"/>
    </location>
</feature>
<protein>
    <submittedName>
        <fullName evidence="2">Uncharacterized protein</fullName>
    </submittedName>
</protein>
<dbReference type="EMBL" id="JQCA01000025">
    <property type="protein sequence ID" value="KRO04746.1"/>
    <property type="molecule type" value="Genomic_DNA"/>
</dbReference>
<keyword evidence="3" id="KW-1185">Reference proteome</keyword>
<sequence length="363" mass="39304">MSLLKQWLSAGLILLAVSLGTRLNAHADSDYNQALKTAPQGILLNKTMPILKVGSASKSSATVVETTNPAAPNTQAAVITNGPGKFGAIWSTNGNYFDLTKDDTVSFWAYLGNRGAEAGEGMAFVLHNDPKDGGAAPNFGRGGIAGETLGVWGVDTEARRKNPQDLAKTAIQNSWALEFDTNYNGQTGQRAAGKANSFDASFPKEHLASNYPGDPDTYYQYIDTGGWGWIFTQKNYYYAMGHKGLIANESKPGFLSNGQWHHVTLRWNAADQTMAYVFDDEDPQTGDQLPGMSRKVRVDVRKIDPNHTGFARWGITGTTGKRWENNLVVFENAPGLVDAQAKAKLTNLTRNRVVPEGGEVVSG</sequence>
<dbReference type="STRING" id="616990.IV54_GL000924"/>
<keyword evidence="1" id="KW-0732">Signal</keyword>
<comment type="caution">
    <text evidence="2">The sequence shown here is derived from an EMBL/GenBank/DDBJ whole genome shotgun (WGS) entry which is preliminary data.</text>
</comment>
<evidence type="ECO:0000256" key="1">
    <source>
        <dbReference type="SAM" id="SignalP"/>
    </source>
</evidence>
<dbReference type="Gene3D" id="2.60.120.200">
    <property type="match status" value="1"/>
</dbReference>
<organism evidence="2 3">
    <name type="scientific">Levilactobacillus paucivorans</name>
    <dbReference type="NCBI Taxonomy" id="616990"/>
    <lineage>
        <taxon>Bacteria</taxon>
        <taxon>Bacillati</taxon>
        <taxon>Bacillota</taxon>
        <taxon>Bacilli</taxon>
        <taxon>Lactobacillales</taxon>
        <taxon>Lactobacillaceae</taxon>
        <taxon>Levilactobacillus</taxon>
    </lineage>
</organism>
<gene>
    <name evidence="2" type="ORF">IV54_GL000924</name>
</gene>
<dbReference type="Proteomes" id="UP000051906">
    <property type="component" value="Unassembled WGS sequence"/>
</dbReference>
<dbReference type="PATRIC" id="fig|616990.3.peg.996"/>
<dbReference type="SUPFAM" id="SSF49899">
    <property type="entry name" value="Concanavalin A-like lectins/glucanases"/>
    <property type="match status" value="1"/>
</dbReference>
<evidence type="ECO:0000313" key="2">
    <source>
        <dbReference type="EMBL" id="KRO04746.1"/>
    </source>
</evidence>
<dbReference type="AlphaFoldDB" id="A0A0R2M352"/>
<proteinExistence type="predicted"/>
<reference evidence="2 3" key="1">
    <citation type="journal article" date="2015" name="Genome Announc.">
        <title>Expanding the biotechnology potential of lactobacilli through comparative genomics of 213 strains and associated genera.</title>
        <authorList>
            <person name="Sun Z."/>
            <person name="Harris H.M."/>
            <person name="McCann A."/>
            <person name="Guo C."/>
            <person name="Argimon S."/>
            <person name="Zhang W."/>
            <person name="Yang X."/>
            <person name="Jeffery I.B."/>
            <person name="Cooney J.C."/>
            <person name="Kagawa T.F."/>
            <person name="Liu W."/>
            <person name="Song Y."/>
            <person name="Salvetti E."/>
            <person name="Wrobel A."/>
            <person name="Rasinkangas P."/>
            <person name="Parkhill J."/>
            <person name="Rea M.C."/>
            <person name="O'Sullivan O."/>
            <person name="Ritari J."/>
            <person name="Douillard F.P."/>
            <person name="Paul Ross R."/>
            <person name="Yang R."/>
            <person name="Briner A.E."/>
            <person name="Felis G.E."/>
            <person name="de Vos W.M."/>
            <person name="Barrangou R."/>
            <person name="Klaenhammer T.R."/>
            <person name="Caufield P.W."/>
            <person name="Cui Y."/>
            <person name="Zhang H."/>
            <person name="O'Toole P.W."/>
        </authorList>
    </citation>
    <scope>NUCLEOTIDE SEQUENCE [LARGE SCALE GENOMIC DNA]</scope>
    <source>
        <strain evidence="2 3">DSM 22467</strain>
    </source>
</reference>
<feature type="signal peptide" evidence="1">
    <location>
        <begin position="1"/>
        <end position="27"/>
    </location>
</feature>
<name>A0A0R2M352_9LACO</name>
<dbReference type="InterPro" id="IPR013320">
    <property type="entry name" value="ConA-like_dom_sf"/>
</dbReference>